<dbReference type="InterPro" id="IPR036775">
    <property type="entry name" value="DNA_pol_Y-fam_lit_finger_sf"/>
</dbReference>
<dbReference type="Gene3D" id="3.30.70.270">
    <property type="match status" value="1"/>
</dbReference>
<evidence type="ECO:0000313" key="7">
    <source>
        <dbReference type="EMBL" id="RJG00595.1"/>
    </source>
</evidence>
<dbReference type="SUPFAM" id="SSF56672">
    <property type="entry name" value="DNA/RNA polymerases"/>
    <property type="match status" value="1"/>
</dbReference>
<dbReference type="Pfam" id="PF13438">
    <property type="entry name" value="DUF4113"/>
    <property type="match status" value="1"/>
</dbReference>
<accession>A0A3A3FZ17</accession>
<keyword evidence="4" id="KW-0234">DNA repair</keyword>
<dbReference type="InterPro" id="IPR043502">
    <property type="entry name" value="DNA/RNA_pol_sf"/>
</dbReference>
<keyword evidence="3" id="KW-0741">SOS mutagenesis</keyword>
<gene>
    <name evidence="7" type="ORF">D3878_02565</name>
</gene>
<dbReference type="InterPro" id="IPR043128">
    <property type="entry name" value="Rev_trsase/Diguanyl_cyclase"/>
</dbReference>
<evidence type="ECO:0000256" key="3">
    <source>
        <dbReference type="ARBA" id="ARBA00023199"/>
    </source>
</evidence>
<protein>
    <submittedName>
        <fullName evidence="7">Y-family DNA polymerase</fullName>
    </submittedName>
</protein>
<evidence type="ECO:0000313" key="8">
    <source>
        <dbReference type="Proteomes" id="UP000266327"/>
    </source>
</evidence>
<dbReference type="InterPro" id="IPR001126">
    <property type="entry name" value="UmuC"/>
</dbReference>
<dbReference type="Pfam" id="PF00817">
    <property type="entry name" value="IMS"/>
    <property type="match status" value="1"/>
</dbReference>
<dbReference type="PROSITE" id="PS50173">
    <property type="entry name" value="UMUC"/>
    <property type="match status" value="1"/>
</dbReference>
<dbReference type="PANTHER" id="PTHR11076:SF34">
    <property type="entry name" value="PROTEIN UMUC"/>
    <property type="match status" value="1"/>
</dbReference>
<dbReference type="InterPro" id="IPR050116">
    <property type="entry name" value="DNA_polymerase-Y"/>
</dbReference>
<evidence type="ECO:0000259" key="6">
    <source>
        <dbReference type="PROSITE" id="PS50173"/>
    </source>
</evidence>
<keyword evidence="8" id="KW-1185">Reference proteome</keyword>
<dbReference type="InterPro" id="IPR025188">
    <property type="entry name" value="DUF4113"/>
</dbReference>
<keyword evidence="5" id="KW-0742">SOS response</keyword>
<dbReference type="Pfam" id="PF11799">
    <property type="entry name" value="IMS_C"/>
    <property type="match status" value="1"/>
</dbReference>
<evidence type="ECO:0000256" key="1">
    <source>
        <dbReference type="ARBA" id="ARBA00010945"/>
    </source>
</evidence>
<dbReference type="InterPro" id="IPR017961">
    <property type="entry name" value="DNA_pol_Y-fam_little_finger"/>
</dbReference>
<dbReference type="Proteomes" id="UP000266327">
    <property type="component" value="Unassembled WGS sequence"/>
</dbReference>
<dbReference type="SUPFAM" id="SSF100879">
    <property type="entry name" value="Lesion bypass DNA polymerase (Y-family), little finger domain"/>
    <property type="match status" value="1"/>
</dbReference>
<comment type="similarity">
    <text evidence="1">Belongs to the DNA polymerase type-Y family.</text>
</comment>
<proteinExistence type="inferred from homology"/>
<evidence type="ECO:0000256" key="5">
    <source>
        <dbReference type="ARBA" id="ARBA00023236"/>
    </source>
</evidence>
<comment type="caution">
    <text evidence="7">The sequence shown here is derived from an EMBL/GenBank/DDBJ whole genome shotgun (WGS) entry which is preliminary data.</text>
</comment>
<dbReference type="CDD" id="cd01700">
    <property type="entry name" value="PolY_Pol_V_umuC"/>
    <property type="match status" value="1"/>
</dbReference>
<dbReference type="NCBIfam" id="NF002955">
    <property type="entry name" value="PRK03609.1"/>
    <property type="match status" value="1"/>
</dbReference>
<organism evidence="7 8">
    <name type="scientific">Noviherbaspirillum sedimenti</name>
    <dbReference type="NCBI Taxonomy" id="2320865"/>
    <lineage>
        <taxon>Bacteria</taxon>
        <taxon>Pseudomonadati</taxon>
        <taxon>Pseudomonadota</taxon>
        <taxon>Betaproteobacteria</taxon>
        <taxon>Burkholderiales</taxon>
        <taxon>Oxalobacteraceae</taxon>
        <taxon>Noviherbaspirillum</taxon>
    </lineage>
</organism>
<dbReference type="EMBL" id="QYUQ01000002">
    <property type="protein sequence ID" value="RJG00595.1"/>
    <property type="molecule type" value="Genomic_DNA"/>
</dbReference>
<evidence type="ECO:0000256" key="2">
    <source>
        <dbReference type="ARBA" id="ARBA00022763"/>
    </source>
</evidence>
<dbReference type="GO" id="GO:0006281">
    <property type="term" value="P:DNA repair"/>
    <property type="evidence" value="ECO:0007669"/>
    <property type="project" value="UniProtKB-KW"/>
</dbReference>
<dbReference type="Gene3D" id="1.10.150.20">
    <property type="entry name" value="5' to 3' exonuclease, C-terminal subdomain"/>
    <property type="match status" value="1"/>
</dbReference>
<dbReference type="GO" id="GO:0009432">
    <property type="term" value="P:SOS response"/>
    <property type="evidence" value="ECO:0007669"/>
    <property type="project" value="UniProtKB-KW"/>
</dbReference>
<name>A0A3A3FZ17_9BURK</name>
<dbReference type="GO" id="GO:0005829">
    <property type="term" value="C:cytosol"/>
    <property type="evidence" value="ECO:0007669"/>
    <property type="project" value="TreeGrafter"/>
</dbReference>
<feature type="domain" description="UmuC" evidence="6">
    <location>
        <begin position="8"/>
        <end position="196"/>
    </location>
</feature>
<sequence>MENTPRVFALVDCNNFYVSCERVFNPKLADKPVVVLSNNDGCAVARSNEVKALGVKMGTPWFQMQPLARQHGIIALSSNYTLYADMSQRVMTILRDFSPEVEVYSIDESFLGLQGLSRLWPTYTDLGQAIRHRVGQWTGLPVCVGIAPTKTLAKLANHLAKTRPEFAGVCDLTVLKEGQLAGYLACLEVGEVWGVGRRIAARLQALGIGSVQALRATPPHVIREHFGVVMERTVRELRGISCLDLEEVAPPKQQIIASRSFGAPVISQEELREAVSRYMQTAAEKLRQQGSVCSAVQVFIHTNPFKTHDRQYSTGVVVPLTQATDDSRRLVAAALWGLARIYRPGYCYKKAGVMLLDLAPASVRQASLFSQVNPRTAHLMRVLDELNAAHGRNTIHLASSGIQQRWAARFDHRTPRYTTRWDELPRVHA</sequence>
<dbReference type="Gene3D" id="3.40.1170.60">
    <property type="match status" value="1"/>
</dbReference>
<dbReference type="PANTHER" id="PTHR11076">
    <property type="entry name" value="DNA REPAIR POLYMERASE UMUC / TRANSFERASE FAMILY MEMBER"/>
    <property type="match status" value="1"/>
</dbReference>
<keyword evidence="2" id="KW-0227">DNA damage</keyword>
<dbReference type="RefSeq" id="WP_119784050.1">
    <property type="nucleotide sequence ID" value="NZ_QYUQ01000002.1"/>
</dbReference>
<dbReference type="OrthoDB" id="9808813at2"/>
<dbReference type="GO" id="GO:0003887">
    <property type="term" value="F:DNA-directed DNA polymerase activity"/>
    <property type="evidence" value="ECO:0007669"/>
    <property type="project" value="TreeGrafter"/>
</dbReference>
<evidence type="ECO:0000256" key="4">
    <source>
        <dbReference type="ARBA" id="ARBA00023204"/>
    </source>
</evidence>
<dbReference type="GO" id="GO:0042276">
    <property type="term" value="P:error-prone translesion synthesis"/>
    <property type="evidence" value="ECO:0007669"/>
    <property type="project" value="TreeGrafter"/>
</dbReference>
<reference evidence="8" key="1">
    <citation type="submission" date="2018-09" db="EMBL/GenBank/DDBJ databases">
        <authorList>
            <person name="Zhu H."/>
        </authorList>
    </citation>
    <scope>NUCLEOTIDE SEQUENCE [LARGE SCALE GENOMIC DNA]</scope>
    <source>
        <strain evidence="8">K1S02-23</strain>
    </source>
</reference>
<dbReference type="GO" id="GO:0003684">
    <property type="term" value="F:damaged DNA binding"/>
    <property type="evidence" value="ECO:0007669"/>
    <property type="project" value="InterPro"/>
</dbReference>
<dbReference type="AlphaFoldDB" id="A0A3A3FZ17"/>